<dbReference type="EMBL" id="LR797464">
    <property type="protein sequence ID" value="CAB4218446.1"/>
    <property type="molecule type" value="Genomic_DNA"/>
</dbReference>
<sequence>MNISINNSIVTIDDEVVGRITGTTCETIRKLSSPVRGKINTIHGTKLNYILEDHVKVDHAGFANTSGPIGNDGPIGTEGINGDDPTTEVVSRKFDRLDIGPRPERNPRLGNHCPKLQAWLKKGGK</sequence>
<name>A0A6J5STQ6_9CAUD</name>
<accession>A0A6J5STQ6</accession>
<feature type="region of interest" description="Disordered" evidence="1">
    <location>
        <begin position="65"/>
        <end position="88"/>
    </location>
</feature>
<organism evidence="4">
    <name type="scientific">uncultured Caudovirales phage</name>
    <dbReference type="NCBI Taxonomy" id="2100421"/>
    <lineage>
        <taxon>Viruses</taxon>
        <taxon>Duplodnaviria</taxon>
        <taxon>Heunggongvirae</taxon>
        <taxon>Uroviricota</taxon>
        <taxon>Caudoviricetes</taxon>
        <taxon>Peduoviridae</taxon>
        <taxon>Maltschvirus</taxon>
        <taxon>Maltschvirus maltsch</taxon>
    </lineage>
</organism>
<protein>
    <submittedName>
        <fullName evidence="4">Uncharacterized protein</fullName>
    </submittedName>
</protein>
<evidence type="ECO:0000313" key="2">
    <source>
        <dbReference type="EMBL" id="CAB4186652.1"/>
    </source>
</evidence>
<evidence type="ECO:0000313" key="3">
    <source>
        <dbReference type="EMBL" id="CAB4199078.1"/>
    </source>
</evidence>
<proteinExistence type="predicted"/>
<evidence type="ECO:0000256" key="1">
    <source>
        <dbReference type="SAM" id="MobiDB-lite"/>
    </source>
</evidence>
<evidence type="ECO:0000313" key="4">
    <source>
        <dbReference type="EMBL" id="CAB4218446.1"/>
    </source>
</evidence>
<dbReference type="EMBL" id="LR797098">
    <property type="protein sequence ID" value="CAB4186652.1"/>
    <property type="molecule type" value="Genomic_DNA"/>
</dbReference>
<reference evidence="4" key="1">
    <citation type="submission" date="2020-05" db="EMBL/GenBank/DDBJ databases">
        <authorList>
            <person name="Chiriac C."/>
            <person name="Salcher M."/>
            <person name="Ghai R."/>
            <person name="Kavagutti S V."/>
        </authorList>
    </citation>
    <scope>NUCLEOTIDE SEQUENCE</scope>
</reference>
<gene>
    <name evidence="2" type="ORF">UFOVP1150_44</name>
    <name evidence="3" type="ORF">UFOVP1329_19</name>
    <name evidence="4" type="ORF">UFOVP1595_17</name>
</gene>
<dbReference type="EMBL" id="LR797282">
    <property type="protein sequence ID" value="CAB4199078.1"/>
    <property type="molecule type" value="Genomic_DNA"/>
</dbReference>